<sequence length="164" mass="19153">MSKRGLSAAEKRVKMLELLHEEKQFFQLKELERLAPARKGIVSQSVKDVLQELMDDGHVDYDKIGTSNCKSYTHFDIFWSFQSAAIGLRDQSTEYREKASVYGQADPQVYRDKVSAGEIARREACRHTENVLILFDWMRRTFDCKEDALRSMFEIEPDWEQGYS</sequence>
<evidence type="ECO:0000313" key="2">
    <source>
        <dbReference type="EMBL" id="CED85215.1"/>
    </source>
</evidence>
<dbReference type="AlphaFoldDB" id="A0A0F7SX57"/>
<dbReference type="InterPro" id="IPR040453">
    <property type="entry name" value="Mnd1_HTH"/>
</dbReference>
<proteinExistence type="predicted"/>
<reference evidence="2" key="1">
    <citation type="submission" date="2014-08" db="EMBL/GenBank/DDBJ databases">
        <authorList>
            <person name="Sharma Rahul"/>
            <person name="Thines Marco"/>
        </authorList>
    </citation>
    <scope>NUCLEOTIDE SEQUENCE</scope>
</reference>
<name>A0A0F7SX57_PHARH</name>
<organism evidence="2">
    <name type="scientific">Phaffia rhodozyma</name>
    <name type="common">Yeast</name>
    <name type="synonym">Xanthophyllomyces dendrorhous</name>
    <dbReference type="NCBI Taxonomy" id="264483"/>
    <lineage>
        <taxon>Eukaryota</taxon>
        <taxon>Fungi</taxon>
        <taxon>Dikarya</taxon>
        <taxon>Basidiomycota</taxon>
        <taxon>Agaricomycotina</taxon>
        <taxon>Tremellomycetes</taxon>
        <taxon>Cystofilobasidiales</taxon>
        <taxon>Mrakiaceae</taxon>
        <taxon>Phaffia</taxon>
    </lineage>
</organism>
<dbReference type="Pfam" id="PF03962">
    <property type="entry name" value="Mnd1"/>
    <property type="match status" value="1"/>
</dbReference>
<accession>A0A0F7SX57</accession>
<feature type="domain" description="Mnd1 HTH" evidence="1">
    <location>
        <begin position="15"/>
        <end position="69"/>
    </location>
</feature>
<dbReference type="EMBL" id="LN483332">
    <property type="protein sequence ID" value="CED85215.1"/>
    <property type="molecule type" value="Genomic_DNA"/>
</dbReference>
<protein>
    <submittedName>
        <fullName evidence="2">Protein involved in meiotic recombination/predicted coiled-coil protein</fullName>
    </submittedName>
</protein>
<evidence type="ECO:0000259" key="1">
    <source>
        <dbReference type="Pfam" id="PF03962"/>
    </source>
</evidence>